<dbReference type="Gene3D" id="3.20.20.140">
    <property type="entry name" value="Metal-dependent hydrolases"/>
    <property type="match status" value="1"/>
</dbReference>
<sequence>MNPNSPRDFVHLRLHSEYSLTDSIIRVEPPKRKGGGSGATLTQAVAAHRQPAVALTDRMNLFAMVKVYKAAEAAGIKPIVGADVWIAERAKGDGHERITLLVQNDAGYRNLTRLLSRGYTEGQARGTPLVERAWLAETSEGLIALTGRDGAAFRAAAADNVDAALAAINELKLLYPGRLYLEISRCGRPGDDAWVDAAVALARHRELPLVATNDARFIARKDFAAHEARVCIAQGRVINDDKRPRDYTEEQYVKSTEEMLALFADLPEAIDNTLQIARRCTLSLSFGTYYLPDYPVPDGHDTNSWLKLQAHEGLTKRLQQITPAQPESVYRERLDYELGIIEKMKFPGYFLVVADFIQWAKANGCPVGPGRGSGAGSLVAYSIGVTDLDPLPYNLLFERFLNPERVSMPDFDIDFCMDNRDRVIEYVGRKYGRERVGQIITYATMAARGVVRDVTRVLGHGYGFGDRLAKLIPGTPGATLADAVDEIPELKAAYDSEEDVRAVLDLALELEGVTRGVGVHAGGVVIAPRPLTEYAPLLCEPGGAGMRTQFDMKDLESIGLVKFDFLGLKTLTVIQEAVDNIEKSRQEKLDVLKLPLTDARTYQLYASGDTTAVFQMESPGMQKASRDLKPDTFEDIIALVSLYRPGPMDLIPEYCARKRGDSEVKYAHPLMETVLQPTYGIFVYQEQVMQMSQRLAGYTLGGADLLRRAMGKKKADEMAQQRAIFTEGSKKNGIDEAVATEVFDLMEKFANYGFNKSHAAAYALVSYQTAWLKTHYPAEFMAAVLSCEMDHTDTVVTMLDECRRMKLTVHPPHINRSFLRFTVPAPGEIAYGLGAIKGVGEGAVEGILAERAARGPFTDLFDFCSRIDIKRANKRVLEALICSGALDDFGLNRPSLMATLPKALQIAEKAAQSESSGIFDLFGLGDAGTAVQDQVQAEQLPDWSQHELLNRERETLGFYLSGHPIEAWQDVIGPVCSGTMRELIHLHAQPAPVNAEGKTQWQPRTKCLFGAWVTDLRFFKGDGKFSRASYKVTLDDRSAQLSTWIDADKWARFQNIVKVDSLIFVVAEIGLSPGKEGREPEPRMYNPEFYSPAQLMNDYATRLTLSFNRSARDVIEMRKMLTPFRSDRGAAVTVEYANMRARTVLDFAADWRVRVEPGSLEPLQKLLGLDCVKVSYKRYIAPVPERRFDSSRSFAGAAADDE</sequence>
<dbReference type="STRING" id="490188.SAMN04488068_2450"/>
<dbReference type="Pfam" id="PF02811">
    <property type="entry name" value="PHP"/>
    <property type="match status" value="1"/>
</dbReference>
<dbReference type="NCBIfam" id="NF004226">
    <property type="entry name" value="PRK05673.1"/>
    <property type="match status" value="1"/>
</dbReference>
<dbReference type="SMART" id="SM00481">
    <property type="entry name" value="POLIIIAc"/>
    <property type="match status" value="1"/>
</dbReference>
<dbReference type="FunFam" id="1.10.150.870:FF:000001">
    <property type="entry name" value="DNA polymerase III subunit alpha"/>
    <property type="match status" value="1"/>
</dbReference>
<dbReference type="EC" id="2.7.7.7" evidence="2"/>
<keyword evidence="4" id="KW-0963">Cytoplasm</keyword>
<reference evidence="11 12" key="1">
    <citation type="submission" date="2016-11" db="EMBL/GenBank/DDBJ databases">
        <authorList>
            <person name="Jaros S."/>
            <person name="Januszkiewicz K."/>
            <person name="Wedrychowicz H."/>
        </authorList>
    </citation>
    <scope>NUCLEOTIDE SEQUENCE [LARGE SCALE GENOMIC DNA]</scope>
    <source>
        <strain evidence="11 12">CGMCC 1.7049</strain>
    </source>
</reference>
<protein>
    <recommendedName>
        <fullName evidence="3">DNA polymerase III subunit alpha</fullName>
        <ecNumber evidence="2">2.7.7.7</ecNumber>
    </recommendedName>
</protein>
<dbReference type="GO" id="GO:0006260">
    <property type="term" value="P:DNA replication"/>
    <property type="evidence" value="ECO:0007669"/>
    <property type="project" value="UniProtKB-KW"/>
</dbReference>
<comment type="catalytic activity">
    <reaction evidence="9">
        <text>DNA(n) + a 2'-deoxyribonucleoside 5'-triphosphate = DNA(n+1) + diphosphate</text>
        <dbReference type="Rhea" id="RHEA:22508"/>
        <dbReference type="Rhea" id="RHEA-COMP:17339"/>
        <dbReference type="Rhea" id="RHEA-COMP:17340"/>
        <dbReference type="ChEBI" id="CHEBI:33019"/>
        <dbReference type="ChEBI" id="CHEBI:61560"/>
        <dbReference type="ChEBI" id="CHEBI:173112"/>
        <dbReference type="EC" id="2.7.7.7"/>
    </reaction>
</comment>
<dbReference type="InterPro" id="IPR004013">
    <property type="entry name" value="PHP_dom"/>
</dbReference>
<dbReference type="OrthoDB" id="9803237at2"/>
<evidence type="ECO:0000259" key="10">
    <source>
        <dbReference type="SMART" id="SM00481"/>
    </source>
</evidence>
<dbReference type="SUPFAM" id="SSF89550">
    <property type="entry name" value="PHP domain-like"/>
    <property type="match status" value="1"/>
</dbReference>
<dbReference type="InterPro" id="IPR049821">
    <property type="entry name" value="PolIIIA_DnaE1_PHP"/>
</dbReference>
<dbReference type="Pfam" id="PF17657">
    <property type="entry name" value="DNA_pol3_finger"/>
    <property type="match status" value="1"/>
</dbReference>
<dbReference type="Proteomes" id="UP000199758">
    <property type="component" value="Unassembled WGS sequence"/>
</dbReference>
<evidence type="ECO:0000256" key="6">
    <source>
        <dbReference type="ARBA" id="ARBA00022695"/>
    </source>
</evidence>
<gene>
    <name evidence="11" type="ORF">SAMN04488068_2450</name>
</gene>
<dbReference type="PANTHER" id="PTHR32294">
    <property type="entry name" value="DNA POLYMERASE III SUBUNIT ALPHA"/>
    <property type="match status" value="1"/>
</dbReference>
<evidence type="ECO:0000313" key="12">
    <source>
        <dbReference type="Proteomes" id="UP000199758"/>
    </source>
</evidence>
<organism evidence="11 12">
    <name type="scientific">Hydrocarboniphaga daqingensis</name>
    <dbReference type="NCBI Taxonomy" id="490188"/>
    <lineage>
        <taxon>Bacteria</taxon>
        <taxon>Pseudomonadati</taxon>
        <taxon>Pseudomonadota</taxon>
        <taxon>Gammaproteobacteria</taxon>
        <taxon>Nevskiales</taxon>
        <taxon>Nevskiaceae</taxon>
        <taxon>Hydrocarboniphaga</taxon>
    </lineage>
</organism>
<dbReference type="InterPro" id="IPR016195">
    <property type="entry name" value="Pol/histidinol_Pase-like"/>
</dbReference>
<dbReference type="AlphaFoldDB" id="A0A1M5Q1W3"/>
<dbReference type="InterPro" id="IPR040982">
    <property type="entry name" value="DNA_pol3_finger"/>
</dbReference>
<dbReference type="GO" id="GO:0003887">
    <property type="term" value="F:DNA-directed DNA polymerase activity"/>
    <property type="evidence" value="ECO:0007669"/>
    <property type="project" value="UniProtKB-KW"/>
</dbReference>
<comment type="subcellular location">
    <subcellularLocation>
        <location evidence="1">Cytoplasm</location>
    </subcellularLocation>
</comment>
<evidence type="ECO:0000256" key="7">
    <source>
        <dbReference type="ARBA" id="ARBA00022705"/>
    </source>
</evidence>
<evidence type="ECO:0000256" key="5">
    <source>
        <dbReference type="ARBA" id="ARBA00022679"/>
    </source>
</evidence>
<keyword evidence="12" id="KW-1185">Reference proteome</keyword>
<evidence type="ECO:0000256" key="2">
    <source>
        <dbReference type="ARBA" id="ARBA00012417"/>
    </source>
</evidence>
<evidence type="ECO:0000256" key="4">
    <source>
        <dbReference type="ARBA" id="ARBA00022490"/>
    </source>
</evidence>
<dbReference type="GO" id="GO:0005737">
    <property type="term" value="C:cytoplasm"/>
    <property type="evidence" value="ECO:0007669"/>
    <property type="project" value="UniProtKB-SubCell"/>
</dbReference>
<keyword evidence="5" id="KW-0808">Transferase</keyword>
<dbReference type="Gene3D" id="1.10.10.1600">
    <property type="entry name" value="Bacterial DNA polymerase III alpha subunit, thumb domain"/>
    <property type="match status" value="1"/>
</dbReference>
<dbReference type="Gene3D" id="1.10.150.870">
    <property type="match status" value="1"/>
</dbReference>
<dbReference type="PANTHER" id="PTHR32294:SF0">
    <property type="entry name" value="DNA POLYMERASE III SUBUNIT ALPHA"/>
    <property type="match status" value="1"/>
</dbReference>
<dbReference type="EMBL" id="FQWZ01000005">
    <property type="protein sequence ID" value="SHH07886.1"/>
    <property type="molecule type" value="Genomic_DNA"/>
</dbReference>
<keyword evidence="6" id="KW-0548">Nucleotidyltransferase</keyword>
<evidence type="ECO:0000256" key="8">
    <source>
        <dbReference type="ARBA" id="ARBA00022932"/>
    </source>
</evidence>
<dbReference type="InterPro" id="IPR011708">
    <property type="entry name" value="DNA_pol3_alpha_NTPase_dom"/>
</dbReference>
<evidence type="ECO:0000313" key="11">
    <source>
        <dbReference type="EMBL" id="SHH07886.1"/>
    </source>
</evidence>
<dbReference type="InterPro" id="IPR041931">
    <property type="entry name" value="DNA_pol3_alpha_thumb_dom"/>
</dbReference>
<dbReference type="Pfam" id="PF07733">
    <property type="entry name" value="DNA_pol3_alpha"/>
    <property type="match status" value="1"/>
</dbReference>
<dbReference type="GO" id="GO:0008408">
    <property type="term" value="F:3'-5' exonuclease activity"/>
    <property type="evidence" value="ECO:0007669"/>
    <property type="project" value="InterPro"/>
</dbReference>
<name>A0A1M5Q1W3_9GAMM</name>
<dbReference type="NCBIfam" id="TIGR00594">
    <property type="entry name" value="polc"/>
    <property type="match status" value="1"/>
</dbReference>
<accession>A0A1M5Q1W3</accession>
<dbReference type="InterPro" id="IPR029460">
    <property type="entry name" value="DNAPol_HHH"/>
</dbReference>
<feature type="domain" description="Polymerase/histidinol phosphatase N-terminal" evidence="10">
    <location>
        <begin position="10"/>
        <end position="88"/>
    </location>
</feature>
<dbReference type="CDD" id="cd07433">
    <property type="entry name" value="PHP_PolIIIA_DnaE1"/>
    <property type="match status" value="1"/>
</dbReference>
<dbReference type="InterPro" id="IPR003141">
    <property type="entry name" value="Pol/His_phosphatase_N"/>
</dbReference>
<evidence type="ECO:0000256" key="9">
    <source>
        <dbReference type="ARBA" id="ARBA00049244"/>
    </source>
</evidence>
<keyword evidence="7" id="KW-0235">DNA replication</keyword>
<dbReference type="InterPro" id="IPR004805">
    <property type="entry name" value="DnaE2/DnaE/PolC"/>
</dbReference>
<keyword evidence="8" id="KW-0239">DNA-directed DNA polymerase</keyword>
<proteinExistence type="predicted"/>
<dbReference type="RefSeq" id="WP_072897942.1">
    <property type="nucleotide sequence ID" value="NZ_FQWZ01000005.1"/>
</dbReference>
<evidence type="ECO:0000256" key="3">
    <source>
        <dbReference type="ARBA" id="ARBA00019114"/>
    </source>
</evidence>
<dbReference type="Pfam" id="PF14579">
    <property type="entry name" value="HHH_6"/>
    <property type="match status" value="1"/>
</dbReference>
<evidence type="ECO:0000256" key="1">
    <source>
        <dbReference type="ARBA" id="ARBA00004496"/>
    </source>
</evidence>